<feature type="transmembrane region" description="Helical" evidence="6">
    <location>
        <begin position="378"/>
        <end position="401"/>
    </location>
</feature>
<sequence length="464" mass="50720">MEKDVFENGMKMEKKGLTKFSMIAYGLGDLASQFVWTFVGTYLTVFYTDIVGLAPVAVSMIMLIARLWDGINDPMMGMIAERTRSKLGRFRPYIAFGSPFLALFSVLTFTGPFGNGTAGIIWAAVIYIIAGIIYTLVNIPYGALAAVMSEDANERNQLNAWRSVGMNVGMIIVNSLSSFIMLAFSDGSQVATGRGYFMTALIYAVISIPLFFAVFATSREVVQPMRNENKVPFLTTIKNVIGNKYLMIVFLIVILQMTAFMGRIAVTTFYVIYCLGAFTLIALLMTIPSIGGALCSLAIVPLVKRFGKRNVLMVSLILQGIGLLVVYFADFDNLSMIIAGHVIFGLFNMGFPISLSLVADSVDYQELKSGVRTDGTAYATYGLATKIGNAIGASVGIMLLHSFGYRANMEQSMATKNGINLVVNLIPAILFFAAALACLLWNLSDKDTDDIRAQLDKKRENIND</sequence>
<dbReference type="Pfam" id="PF13347">
    <property type="entry name" value="MFS_2"/>
    <property type="match status" value="1"/>
</dbReference>
<dbReference type="Proteomes" id="UP000288388">
    <property type="component" value="Unassembled WGS sequence"/>
</dbReference>
<evidence type="ECO:0000259" key="7">
    <source>
        <dbReference type="PROSITE" id="PS50850"/>
    </source>
</evidence>
<keyword evidence="3 6" id="KW-0812">Transmembrane</keyword>
<accession>A0A2N8PSG4</accession>
<feature type="transmembrane region" description="Helical" evidence="6">
    <location>
        <begin position="20"/>
        <end position="39"/>
    </location>
</feature>
<dbReference type="NCBIfam" id="TIGR00792">
    <property type="entry name" value="gph"/>
    <property type="match status" value="1"/>
</dbReference>
<feature type="transmembrane region" description="Helical" evidence="6">
    <location>
        <begin position="311"/>
        <end position="329"/>
    </location>
</feature>
<feature type="transmembrane region" description="Helical" evidence="6">
    <location>
        <begin position="120"/>
        <end position="144"/>
    </location>
</feature>
<dbReference type="PANTHER" id="PTHR11328">
    <property type="entry name" value="MAJOR FACILITATOR SUPERFAMILY DOMAIN-CONTAINING PROTEIN"/>
    <property type="match status" value="1"/>
</dbReference>
<dbReference type="InterPro" id="IPR039672">
    <property type="entry name" value="MFS_2"/>
</dbReference>
<protein>
    <submittedName>
        <fullName evidence="8">MFS transporter</fullName>
    </submittedName>
</protein>
<dbReference type="Gene3D" id="1.20.1250.20">
    <property type="entry name" value="MFS general substrate transporter like domains"/>
    <property type="match status" value="2"/>
</dbReference>
<feature type="transmembrane region" description="Helical" evidence="6">
    <location>
        <begin position="164"/>
        <end position="184"/>
    </location>
</feature>
<dbReference type="InterPro" id="IPR001927">
    <property type="entry name" value="Na/Gal_symport"/>
</dbReference>
<dbReference type="GO" id="GO:0005886">
    <property type="term" value="C:plasma membrane"/>
    <property type="evidence" value="ECO:0007669"/>
    <property type="project" value="UniProtKB-SubCell"/>
</dbReference>
<evidence type="ECO:0000313" key="8">
    <source>
        <dbReference type="EMBL" id="RVU93153.1"/>
    </source>
</evidence>
<feature type="transmembrane region" description="Helical" evidence="6">
    <location>
        <begin position="270"/>
        <end position="299"/>
    </location>
</feature>
<dbReference type="PROSITE" id="PS50850">
    <property type="entry name" value="MFS"/>
    <property type="match status" value="1"/>
</dbReference>
<evidence type="ECO:0000256" key="5">
    <source>
        <dbReference type="ARBA" id="ARBA00023136"/>
    </source>
</evidence>
<proteinExistence type="predicted"/>
<dbReference type="GO" id="GO:0008643">
    <property type="term" value="P:carbohydrate transport"/>
    <property type="evidence" value="ECO:0007669"/>
    <property type="project" value="InterPro"/>
</dbReference>
<feature type="transmembrane region" description="Helical" evidence="6">
    <location>
        <begin position="93"/>
        <end position="114"/>
    </location>
</feature>
<comment type="caution">
    <text evidence="8">The sequence shown here is derived from an EMBL/GenBank/DDBJ whole genome shotgun (WGS) entry which is preliminary data.</text>
</comment>
<feature type="transmembrane region" description="Helical" evidence="6">
    <location>
        <begin position="245"/>
        <end position="264"/>
    </location>
</feature>
<reference evidence="8 9" key="1">
    <citation type="submission" date="2018-12" db="EMBL/GenBank/DDBJ databases">
        <title>A novel vanA-carrying plasmid in a clinical isolate of Enterococcus avium.</title>
        <authorList>
            <person name="Bernasconi O.J."/>
            <person name="Luzzaro F."/>
            <person name="Endimiani A."/>
        </authorList>
    </citation>
    <scope>NUCLEOTIDE SEQUENCE [LARGE SCALE GENOMIC DNA]</scope>
    <source>
        <strain evidence="8 9">LC0559/18</strain>
    </source>
</reference>
<keyword evidence="2" id="KW-0813">Transport</keyword>
<name>A0A2N8PSG4_ENTAV</name>
<dbReference type="SUPFAM" id="SSF103473">
    <property type="entry name" value="MFS general substrate transporter"/>
    <property type="match status" value="1"/>
</dbReference>
<evidence type="ECO:0000256" key="4">
    <source>
        <dbReference type="ARBA" id="ARBA00022989"/>
    </source>
</evidence>
<feature type="transmembrane region" description="Helical" evidence="6">
    <location>
        <begin position="45"/>
        <end position="68"/>
    </location>
</feature>
<feature type="transmembrane region" description="Helical" evidence="6">
    <location>
        <begin position="335"/>
        <end position="358"/>
    </location>
</feature>
<keyword evidence="4 6" id="KW-1133">Transmembrane helix</keyword>
<dbReference type="GO" id="GO:0015293">
    <property type="term" value="F:symporter activity"/>
    <property type="evidence" value="ECO:0007669"/>
    <property type="project" value="InterPro"/>
</dbReference>
<keyword evidence="5 6" id="KW-0472">Membrane</keyword>
<feature type="transmembrane region" description="Helical" evidence="6">
    <location>
        <begin position="196"/>
        <end position="216"/>
    </location>
</feature>
<evidence type="ECO:0000256" key="1">
    <source>
        <dbReference type="ARBA" id="ARBA00004651"/>
    </source>
</evidence>
<comment type="subcellular location">
    <subcellularLocation>
        <location evidence="1">Cell membrane</location>
        <topology evidence="1">Multi-pass membrane protein</topology>
    </subcellularLocation>
</comment>
<evidence type="ECO:0000256" key="2">
    <source>
        <dbReference type="ARBA" id="ARBA00022448"/>
    </source>
</evidence>
<gene>
    <name evidence="8" type="ORF">EK398_22230</name>
</gene>
<feature type="domain" description="Major facilitator superfamily (MFS) profile" evidence="7">
    <location>
        <begin position="244"/>
        <end position="464"/>
    </location>
</feature>
<evidence type="ECO:0000256" key="6">
    <source>
        <dbReference type="SAM" id="Phobius"/>
    </source>
</evidence>
<dbReference type="RefSeq" id="WP_102872955.1">
    <property type="nucleotide sequence ID" value="NZ_JBPFKW010000300.1"/>
</dbReference>
<evidence type="ECO:0000313" key="9">
    <source>
        <dbReference type="Proteomes" id="UP000288388"/>
    </source>
</evidence>
<dbReference type="GO" id="GO:0006814">
    <property type="term" value="P:sodium ion transport"/>
    <property type="evidence" value="ECO:0007669"/>
    <property type="project" value="InterPro"/>
</dbReference>
<dbReference type="EMBL" id="RYZS01000002">
    <property type="protein sequence ID" value="RVU93153.1"/>
    <property type="molecule type" value="Genomic_DNA"/>
</dbReference>
<dbReference type="CDD" id="cd17332">
    <property type="entry name" value="MFS_MelB_like"/>
    <property type="match status" value="1"/>
</dbReference>
<dbReference type="InterPro" id="IPR020846">
    <property type="entry name" value="MFS_dom"/>
</dbReference>
<dbReference type="InterPro" id="IPR036259">
    <property type="entry name" value="MFS_trans_sf"/>
</dbReference>
<feature type="transmembrane region" description="Helical" evidence="6">
    <location>
        <begin position="421"/>
        <end position="443"/>
    </location>
</feature>
<evidence type="ECO:0000256" key="3">
    <source>
        <dbReference type="ARBA" id="ARBA00022692"/>
    </source>
</evidence>
<organism evidence="8 9">
    <name type="scientific">Enterococcus avium</name>
    <name type="common">Streptococcus avium</name>
    <dbReference type="NCBI Taxonomy" id="33945"/>
    <lineage>
        <taxon>Bacteria</taxon>
        <taxon>Bacillati</taxon>
        <taxon>Bacillota</taxon>
        <taxon>Bacilli</taxon>
        <taxon>Lactobacillales</taxon>
        <taxon>Enterococcaceae</taxon>
        <taxon>Enterococcus</taxon>
    </lineage>
</organism>
<dbReference type="PANTHER" id="PTHR11328:SF24">
    <property type="entry name" value="MAJOR FACILITATOR SUPERFAMILY (MFS) PROFILE DOMAIN-CONTAINING PROTEIN"/>
    <property type="match status" value="1"/>
</dbReference>
<dbReference type="AlphaFoldDB" id="A0A2N8PSG4"/>